<dbReference type="KEGG" id="tvr:TVD_05600"/>
<evidence type="ECO:0000256" key="8">
    <source>
        <dbReference type="HAMAP-Rule" id="MF_00972"/>
    </source>
</evidence>
<dbReference type="InterPro" id="IPR016193">
    <property type="entry name" value="Cytidine_deaminase-like"/>
</dbReference>
<protein>
    <recommendedName>
        <fullName evidence="8">tRNA-specific adenosine deaminase</fullName>
        <ecNumber evidence="8">3.5.4.33</ecNumber>
    </recommendedName>
</protein>
<dbReference type="PROSITE" id="PS51747">
    <property type="entry name" value="CYT_DCMP_DEAMINASES_2"/>
    <property type="match status" value="1"/>
</dbReference>
<dbReference type="AlphaFoldDB" id="A0A0G3G7L7"/>
<keyword evidence="4 8" id="KW-0479">Metal-binding</keyword>
<dbReference type="InterPro" id="IPR016192">
    <property type="entry name" value="APOBEC/CMP_deaminase_Zn-bd"/>
</dbReference>
<accession>A0A0G3G7L7</accession>
<dbReference type="InterPro" id="IPR002125">
    <property type="entry name" value="CMP_dCMP_dom"/>
</dbReference>
<dbReference type="OrthoDB" id="9802676at2"/>
<evidence type="ECO:0000256" key="3">
    <source>
        <dbReference type="ARBA" id="ARBA00022694"/>
    </source>
</evidence>
<comment type="subunit">
    <text evidence="2 8">Homodimer.</text>
</comment>
<dbReference type="PATRIC" id="fig|106634.4.peg.1144"/>
<feature type="binding site" evidence="8">
    <location>
        <position position="96"/>
    </location>
    <ligand>
        <name>Zn(2+)</name>
        <dbReference type="ChEBI" id="CHEBI:29105"/>
        <note>catalytic</note>
    </ligand>
</feature>
<comment type="cofactor">
    <cofactor evidence="8">
        <name>Zn(2+)</name>
        <dbReference type="ChEBI" id="CHEBI:29105"/>
    </cofactor>
    <text evidence="8">Binds 1 zinc ion per subunit.</text>
</comment>
<dbReference type="CDD" id="cd01285">
    <property type="entry name" value="nucleoside_deaminase"/>
    <property type="match status" value="1"/>
</dbReference>
<reference evidence="10 11" key="1">
    <citation type="submission" date="2015-04" db="EMBL/GenBank/DDBJ databases">
        <title>Complete Sequence for the Genome of the Thioalkalivibrio versutus D301.</title>
        <authorList>
            <person name="Mu T."/>
            <person name="Zhou J."/>
            <person name="Xu X."/>
        </authorList>
    </citation>
    <scope>NUCLEOTIDE SEQUENCE [LARGE SCALE GENOMIC DNA]</scope>
    <source>
        <strain evidence="10 11">D301</strain>
    </source>
</reference>
<feature type="binding site" evidence="8">
    <location>
        <position position="66"/>
    </location>
    <ligand>
        <name>Zn(2+)</name>
        <dbReference type="ChEBI" id="CHEBI:29105"/>
        <note>catalytic</note>
    </ligand>
</feature>
<gene>
    <name evidence="8" type="primary">tadA</name>
    <name evidence="10" type="ORF">TVD_05600</name>
</gene>
<comment type="similarity">
    <text evidence="1">Belongs to the cytidine and deoxycytidylate deaminase family. ADAT2 subfamily.</text>
</comment>
<comment type="catalytic activity">
    <reaction evidence="7 8">
        <text>adenosine(34) in tRNA + H2O + H(+) = inosine(34) in tRNA + NH4(+)</text>
        <dbReference type="Rhea" id="RHEA:43168"/>
        <dbReference type="Rhea" id="RHEA-COMP:10373"/>
        <dbReference type="Rhea" id="RHEA-COMP:10374"/>
        <dbReference type="ChEBI" id="CHEBI:15377"/>
        <dbReference type="ChEBI" id="CHEBI:15378"/>
        <dbReference type="ChEBI" id="CHEBI:28938"/>
        <dbReference type="ChEBI" id="CHEBI:74411"/>
        <dbReference type="ChEBI" id="CHEBI:82852"/>
        <dbReference type="EC" id="3.5.4.33"/>
    </reaction>
</comment>
<dbReference type="FunFam" id="3.40.140.10:FF:000005">
    <property type="entry name" value="tRNA-specific adenosine deaminase"/>
    <property type="match status" value="1"/>
</dbReference>
<dbReference type="Pfam" id="PF00383">
    <property type="entry name" value="dCMP_cyt_deam_1"/>
    <property type="match status" value="1"/>
</dbReference>
<evidence type="ECO:0000256" key="6">
    <source>
        <dbReference type="ARBA" id="ARBA00022833"/>
    </source>
</evidence>
<dbReference type="InterPro" id="IPR028883">
    <property type="entry name" value="tRNA_aden_deaminase"/>
</dbReference>
<keyword evidence="6 8" id="KW-0862">Zinc</keyword>
<dbReference type="SUPFAM" id="SSF53927">
    <property type="entry name" value="Cytidine deaminase-like"/>
    <property type="match status" value="1"/>
</dbReference>
<dbReference type="RefSeq" id="WP_047251032.1">
    <property type="nucleotide sequence ID" value="NZ_CP011367.1"/>
</dbReference>
<evidence type="ECO:0000313" key="11">
    <source>
        <dbReference type="Proteomes" id="UP000064201"/>
    </source>
</evidence>
<dbReference type="Proteomes" id="UP000064201">
    <property type="component" value="Chromosome"/>
</dbReference>
<organism evidence="10 11">
    <name type="scientific">Thioalkalivibrio versutus</name>
    <dbReference type="NCBI Taxonomy" id="106634"/>
    <lineage>
        <taxon>Bacteria</taxon>
        <taxon>Pseudomonadati</taxon>
        <taxon>Pseudomonadota</taxon>
        <taxon>Gammaproteobacteria</taxon>
        <taxon>Chromatiales</taxon>
        <taxon>Ectothiorhodospiraceae</taxon>
        <taxon>Thioalkalivibrio</taxon>
    </lineage>
</organism>
<feature type="binding site" evidence="8">
    <location>
        <position position="99"/>
    </location>
    <ligand>
        <name>Zn(2+)</name>
        <dbReference type="ChEBI" id="CHEBI:29105"/>
        <note>catalytic</note>
    </ligand>
</feature>
<dbReference type="STRING" id="106634.TVD_05600"/>
<dbReference type="HAMAP" id="MF_00972">
    <property type="entry name" value="tRNA_aden_deaminase"/>
    <property type="match status" value="1"/>
</dbReference>
<dbReference type="EC" id="3.5.4.33" evidence="8"/>
<evidence type="ECO:0000256" key="7">
    <source>
        <dbReference type="ARBA" id="ARBA00048045"/>
    </source>
</evidence>
<comment type="function">
    <text evidence="8">Catalyzes the deamination of adenosine to inosine at the wobble position 34 of tRNA(Arg2).</text>
</comment>
<dbReference type="EMBL" id="CP011367">
    <property type="protein sequence ID" value="AKJ94871.1"/>
    <property type="molecule type" value="Genomic_DNA"/>
</dbReference>
<name>A0A0G3G7L7_9GAMM</name>
<dbReference type="GO" id="GO:0008270">
    <property type="term" value="F:zinc ion binding"/>
    <property type="evidence" value="ECO:0007669"/>
    <property type="project" value="UniProtKB-UniRule"/>
</dbReference>
<keyword evidence="5 8" id="KW-0378">Hydrolase</keyword>
<evidence type="ECO:0000256" key="1">
    <source>
        <dbReference type="ARBA" id="ARBA00010669"/>
    </source>
</evidence>
<evidence type="ECO:0000256" key="2">
    <source>
        <dbReference type="ARBA" id="ARBA00011738"/>
    </source>
</evidence>
<dbReference type="PANTHER" id="PTHR11079:SF202">
    <property type="entry name" value="TRNA-SPECIFIC ADENOSINE DEAMINASE"/>
    <property type="match status" value="1"/>
</dbReference>
<dbReference type="Gene3D" id="3.40.140.10">
    <property type="entry name" value="Cytidine Deaminase, domain 2"/>
    <property type="match status" value="1"/>
</dbReference>
<keyword evidence="3 8" id="KW-0819">tRNA processing</keyword>
<evidence type="ECO:0000256" key="4">
    <source>
        <dbReference type="ARBA" id="ARBA00022723"/>
    </source>
</evidence>
<evidence type="ECO:0000313" key="10">
    <source>
        <dbReference type="EMBL" id="AKJ94871.1"/>
    </source>
</evidence>
<feature type="domain" description="CMP/dCMP-type deaminase" evidence="9">
    <location>
        <begin position="14"/>
        <end position="127"/>
    </location>
</feature>
<proteinExistence type="inferred from homology"/>
<keyword evidence="11" id="KW-1185">Reference proteome</keyword>
<dbReference type="PROSITE" id="PS00903">
    <property type="entry name" value="CYT_DCMP_DEAMINASES_1"/>
    <property type="match status" value="1"/>
</dbReference>
<dbReference type="GO" id="GO:0002100">
    <property type="term" value="P:tRNA wobble adenosine to inosine editing"/>
    <property type="evidence" value="ECO:0007669"/>
    <property type="project" value="UniProtKB-UniRule"/>
</dbReference>
<dbReference type="PANTHER" id="PTHR11079">
    <property type="entry name" value="CYTOSINE DEAMINASE FAMILY MEMBER"/>
    <property type="match status" value="1"/>
</dbReference>
<dbReference type="GO" id="GO:0052717">
    <property type="term" value="F:tRNA-specific adenosine-34 deaminase activity"/>
    <property type="evidence" value="ECO:0007669"/>
    <property type="project" value="UniProtKB-UniRule"/>
</dbReference>
<dbReference type="NCBIfam" id="NF008113">
    <property type="entry name" value="PRK10860.1"/>
    <property type="match status" value="1"/>
</dbReference>
<feature type="active site" description="Proton donor" evidence="8">
    <location>
        <position position="68"/>
    </location>
</feature>
<evidence type="ECO:0000259" key="9">
    <source>
        <dbReference type="PROSITE" id="PS51747"/>
    </source>
</evidence>
<evidence type="ECO:0000256" key="5">
    <source>
        <dbReference type="ARBA" id="ARBA00022801"/>
    </source>
</evidence>
<sequence>MYPSGAGLAPGQPGADDYWMEKALEQAEQAAQVGEVPVGAVLVAADGTCLAASHNAPIGLHDPTAHAEIRALRAAGERLENYRLPGVTLYVTLEPCSMCAGAMIHARLARVVFGASDPRTGAAGGALELFGHPAHNHRIDVTGGVLGDVAGERLRRFFRARRDK</sequence>